<dbReference type="Proteomes" id="UP001346869">
    <property type="component" value="Unassembled WGS sequence"/>
</dbReference>
<accession>A0AAN8ART8</accession>
<sequence>MVLNSKTWGHSSLVSEVLSLRRLPACEWRAQERNALRLREEGGGAPLLQYRSDPIEGAPGPTPDVTGSVIK</sequence>
<evidence type="ECO:0000313" key="2">
    <source>
        <dbReference type="EMBL" id="KAK5872801.1"/>
    </source>
</evidence>
<keyword evidence="3" id="KW-1185">Reference proteome</keyword>
<name>A0AAN8ART8_ELEMC</name>
<organism evidence="2 3">
    <name type="scientific">Eleginops maclovinus</name>
    <name type="common">Patagonian blennie</name>
    <name type="synonym">Eleginus maclovinus</name>
    <dbReference type="NCBI Taxonomy" id="56733"/>
    <lineage>
        <taxon>Eukaryota</taxon>
        <taxon>Metazoa</taxon>
        <taxon>Chordata</taxon>
        <taxon>Craniata</taxon>
        <taxon>Vertebrata</taxon>
        <taxon>Euteleostomi</taxon>
        <taxon>Actinopterygii</taxon>
        <taxon>Neopterygii</taxon>
        <taxon>Teleostei</taxon>
        <taxon>Neoteleostei</taxon>
        <taxon>Acanthomorphata</taxon>
        <taxon>Eupercaria</taxon>
        <taxon>Perciformes</taxon>
        <taxon>Notothenioidei</taxon>
        <taxon>Eleginopidae</taxon>
        <taxon>Eleginops</taxon>
    </lineage>
</organism>
<dbReference type="EMBL" id="JAUZQC010000004">
    <property type="protein sequence ID" value="KAK5872801.1"/>
    <property type="molecule type" value="Genomic_DNA"/>
</dbReference>
<reference evidence="2 3" key="2">
    <citation type="journal article" date="2023" name="Mol. Biol. Evol.">
        <title>Genomics of Secondarily Temperate Adaptation in the Only Non-Antarctic Icefish.</title>
        <authorList>
            <person name="Rivera-Colon A.G."/>
            <person name="Rayamajhi N."/>
            <person name="Minhas B.F."/>
            <person name="Madrigal G."/>
            <person name="Bilyk K.T."/>
            <person name="Yoon V."/>
            <person name="Hune M."/>
            <person name="Gregory S."/>
            <person name="Cheng C.H.C."/>
            <person name="Catchen J.M."/>
        </authorList>
    </citation>
    <scope>NUCLEOTIDE SEQUENCE [LARGE SCALE GENOMIC DNA]</scope>
    <source>
        <strain evidence="2">JMC-PN-2008</strain>
    </source>
</reference>
<gene>
    <name evidence="2" type="ORF">PBY51_013464</name>
</gene>
<proteinExistence type="predicted"/>
<feature type="region of interest" description="Disordered" evidence="1">
    <location>
        <begin position="47"/>
        <end position="71"/>
    </location>
</feature>
<dbReference type="AlphaFoldDB" id="A0AAN8ART8"/>
<evidence type="ECO:0000256" key="1">
    <source>
        <dbReference type="SAM" id="MobiDB-lite"/>
    </source>
</evidence>
<reference evidence="2 3" key="1">
    <citation type="journal article" date="2023" name="Genes (Basel)">
        <title>Chromosome-Level Genome Assembly and Circadian Gene Repertoire of the Patagonia Blennie Eleginops maclovinus-The Closest Ancestral Proxy of Antarctic Cryonotothenioids.</title>
        <authorList>
            <person name="Cheng C.C."/>
            <person name="Rivera-Colon A.G."/>
            <person name="Minhas B.F."/>
            <person name="Wilson L."/>
            <person name="Rayamajhi N."/>
            <person name="Vargas-Chacoff L."/>
            <person name="Catchen J.M."/>
        </authorList>
    </citation>
    <scope>NUCLEOTIDE SEQUENCE [LARGE SCALE GENOMIC DNA]</scope>
    <source>
        <strain evidence="2">JMC-PN-2008</strain>
    </source>
</reference>
<evidence type="ECO:0000313" key="3">
    <source>
        <dbReference type="Proteomes" id="UP001346869"/>
    </source>
</evidence>
<comment type="caution">
    <text evidence="2">The sequence shown here is derived from an EMBL/GenBank/DDBJ whole genome shotgun (WGS) entry which is preliminary data.</text>
</comment>
<protein>
    <submittedName>
        <fullName evidence="2">Uncharacterized protein</fullName>
    </submittedName>
</protein>